<name>B9E5Q0_CLOK1</name>
<evidence type="ECO:0000313" key="3">
    <source>
        <dbReference type="Proteomes" id="UP000007969"/>
    </source>
</evidence>
<dbReference type="PANTHER" id="PTHR30255">
    <property type="entry name" value="SINGLE-STRANDED-DNA-SPECIFIC EXONUCLEASE RECJ"/>
    <property type="match status" value="1"/>
</dbReference>
<dbReference type="EMBL" id="AP009049">
    <property type="protein sequence ID" value="BAH07825.1"/>
    <property type="molecule type" value="Genomic_DNA"/>
</dbReference>
<dbReference type="Pfam" id="PF01368">
    <property type="entry name" value="DHH"/>
    <property type="match status" value="1"/>
</dbReference>
<accession>B9E5Q0</accession>
<protein>
    <recommendedName>
        <fullName evidence="1">DDH domain-containing protein</fullName>
    </recommendedName>
</protein>
<dbReference type="InterPro" id="IPR051673">
    <property type="entry name" value="SSDNA_exonuclease_RecJ"/>
</dbReference>
<dbReference type="AlphaFoldDB" id="B9E5Q0"/>
<dbReference type="Gene3D" id="3.90.1640.30">
    <property type="match status" value="1"/>
</dbReference>
<dbReference type="GO" id="GO:0004527">
    <property type="term" value="F:exonuclease activity"/>
    <property type="evidence" value="ECO:0007669"/>
    <property type="project" value="UniProtKB-KW"/>
</dbReference>
<evidence type="ECO:0000259" key="1">
    <source>
        <dbReference type="Pfam" id="PF01368"/>
    </source>
</evidence>
<organism evidence="2 3">
    <name type="scientific">Clostridium kluyveri (strain NBRC 12016)</name>
    <dbReference type="NCBI Taxonomy" id="583346"/>
    <lineage>
        <taxon>Bacteria</taxon>
        <taxon>Bacillati</taxon>
        <taxon>Bacillota</taxon>
        <taxon>Clostridia</taxon>
        <taxon>Eubacteriales</taxon>
        <taxon>Clostridiaceae</taxon>
        <taxon>Clostridium</taxon>
    </lineage>
</organism>
<dbReference type="InterPro" id="IPR038763">
    <property type="entry name" value="DHH_sf"/>
</dbReference>
<dbReference type="InterPro" id="IPR001667">
    <property type="entry name" value="DDH_dom"/>
</dbReference>
<dbReference type="PANTHER" id="PTHR30255:SF2">
    <property type="entry name" value="SINGLE-STRANDED-DNA-SPECIFIC EXONUCLEASE RECJ"/>
    <property type="match status" value="1"/>
</dbReference>
<evidence type="ECO:0000313" key="2">
    <source>
        <dbReference type="EMBL" id="BAH07825.1"/>
    </source>
</evidence>
<feature type="domain" description="DDH" evidence="1">
    <location>
        <begin position="51"/>
        <end position="198"/>
    </location>
</feature>
<proteinExistence type="predicted"/>
<dbReference type="HOGENOM" id="CLU_009736_0_0_9"/>
<dbReference type="KEGG" id="ckr:CKR_2774"/>
<dbReference type="SUPFAM" id="SSF64182">
    <property type="entry name" value="DHH phosphoesterases"/>
    <property type="match status" value="1"/>
</dbReference>
<gene>
    <name evidence="2" type="ordered locus">CKR_2774</name>
</gene>
<sequence>MLSINLEDFVMEWQKHNIQDFDFLGMENPFLLKDMEEAMKKIIKAVNKREKIVIYGTCDLDGIASVAILLLVLKYLNADVEYFISDKINDSSIKSDIIENHIKFLGAKLIITAGCGIKSLPEIELCKRLGIDVIITDYHKCGKFLPETIIINPNQPGCRYPFKDLIAVGVVFKLCQAVSIYYNMKYVSKYLDLVTLGIFSKKSYITGENEIMVREGMRYLNYTNNYGVKALLKVNKIHTINQENICELSNKIISSISCKRYIDNARIAVELFTTESIDRAEQIAKYLKNEMIY</sequence>
<dbReference type="Proteomes" id="UP000007969">
    <property type="component" value="Chromosome"/>
</dbReference>
<reference evidence="3" key="1">
    <citation type="submission" date="2005-09" db="EMBL/GenBank/DDBJ databases">
        <title>Complete genome sequence of Clostridium kluyveri and comparative genomics of Clostridia species.</title>
        <authorList>
            <person name="Inui M."/>
            <person name="Nonaka H."/>
            <person name="Shinoda Y."/>
            <person name="Ikenaga Y."/>
            <person name="Abe M."/>
            <person name="Naito K."/>
            <person name="Vertes A.A."/>
            <person name="Yukawa H."/>
        </authorList>
    </citation>
    <scope>NUCLEOTIDE SEQUENCE [LARGE SCALE GENOMIC DNA]</scope>
    <source>
        <strain evidence="3">NBRC 12016</strain>
    </source>
</reference>